<evidence type="ECO:0000313" key="1">
    <source>
        <dbReference type="EMBL" id="KAK3605550.1"/>
    </source>
</evidence>
<reference evidence="1" key="3">
    <citation type="submission" date="2023-05" db="EMBL/GenBank/DDBJ databases">
        <authorList>
            <person name="Smith C.H."/>
        </authorList>
    </citation>
    <scope>NUCLEOTIDE SEQUENCE</scope>
    <source>
        <strain evidence="1">CHS0354</strain>
        <tissue evidence="1">Mantle</tissue>
    </source>
</reference>
<gene>
    <name evidence="1" type="ORF">CHS0354_013191</name>
</gene>
<accession>A0AAE0W9T8</accession>
<reference evidence="1" key="2">
    <citation type="journal article" date="2021" name="Genome Biol. Evol.">
        <title>Developing a high-quality reference genome for a parasitic bivalve with doubly uniparental inheritance (Bivalvia: Unionida).</title>
        <authorList>
            <person name="Smith C.H."/>
        </authorList>
    </citation>
    <scope>NUCLEOTIDE SEQUENCE</scope>
    <source>
        <strain evidence="1">CHS0354</strain>
        <tissue evidence="1">Mantle</tissue>
    </source>
</reference>
<evidence type="ECO:0000313" key="2">
    <source>
        <dbReference type="Proteomes" id="UP001195483"/>
    </source>
</evidence>
<dbReference type="AlphaFoldDB" id="A0AAE0W9T8"/>
<proteinExistence type="predicted"/>
<name>A0AAE0W9T8_9BIVA</name>
<dbReference type="EMBL" id="JAEAOA010000800">
    <property type="protein sequence ID" value="KAK3605550.1"/>
    <property type="molecule type" value="Genomic_DNA"/>
</dbReference>
<keyword evidence="2" id="KW-1185">Reference proteome</keyword>
<protein>
    <submittedName>
        <fullName evidence="1">Uncharacterized protein</fullName>
    </submittedName>
</protein>
<reference evidence="1" key="1">
    <citation type="journal article" date="2021" name="Genome Biol. Evol.">
        <title>A High-Quality Reference Genome for a Parasitic Bivalve with Doubly Uniparental Inheritance (Bivalvia: Unionida).</title>
        <authorList>
            <person name="Smith C.H."/>
        </authorList>
    </citation>
    <scope>NUCLEOTIDE SEQUENCE</scope>
    <source>
        <strain evidence="1">CHS0354</strain>
    </source>
</reference>
<organism evidence="1 2">
    <name type="scientific">Potamilus streckersoni</name>
    <dbReference type="NCBI Taxonomy" id="2493646"/>
    <lineage>
        <taxon>Eukaryota</taxon>
        <taxon>Metazoa</taxon>
        <taxon>Spiralia</taxon>
        <taxon>Lophotrochozoa</taxon>
        <taxon>Mollusca</taxon>
        <taxon>Bivalvia</taxon>
        <taxon>Autobranchia</taxon>
        <taxon>Heteroconchia</taxon>
        <taxon>Palaeoheterodonta</taxon>
        <taxon>Unionida</taxon>
        <taxon>Unionoidea</taxon>
        <taxon>Unionidae</taxon>
        <taxon>Ambleminae</taxon>
        <taxon>Lampsilini</taxon>
        <taxon>Potamilus</taxon>
    </lineage>
</organism>
<comment type="caution">
    <text evidence="1">The sequence shown here is derived from an EMBL/GenBank/DDBJ whole genome shotgun (WGS) entry which is preliminary data.</text>
</comment>
<dbReference type="Proteomes" id="UP001195483">
    <property type="component" value="Unassembled WGS sequence"/>
</dbReference>
<sequence>MLLITRALKHFMGIYISDEQESIRKRRLHKACMLTSTPHWFTFLHQQRTCSTSTRRHLSSLCTSADPFAHLLDTHYLEKGDGQICGHITFEVLNCNQKTILLNEVLSLTHLFDLSQVLVTLAAALFSYTAERLITCVQVLYATLRESSLSEDELAVILDEMNNNYKTRKNGICAVARTAHIAVAINDAEDVLLAQGLSEGRAEEEVGREYNPSCVIYSFYVKNRNHT</sequence>